<feature type="transmembrane region" description="Helical" evidence="13">
    <location>
        <begin position="201"/>
        <end position="223"/>
    </location>
</feature>
<evidence type="ECO:0000256" key="6">
    <source>
        <dbReference type="ARBA" id="ARBA00022824"/>
    </source>
</evidence>
<evidence type="ECO:0000256" key="8">
    <source>
        <dbReference type="ARBA" id="ARBA00023136"/>
    </source>
</evidence>
<evidence type="ECO:0000256" key="7">
    <source>
        <dbReference type="ARBA" id="ARBA00022989"/>
    </source>
</evidence>
<keyword evidence="4 13" id="KW-0812">Transmembrane</keyword>
<feature type="region of interest" description="Disordered" evidence="12">
    <location>
        <begin position="36"/>
        <end position="67"/>
    </location>
</feature>
<evidence type="ECO:0000256" key="5">
    <source>
        <dbReference type="ARBA" id="ARBA00022729"/>
    </source>
</evidence>
<dbReference type="Pfam" id="PF03896">
    <property type="entry name" value="TRAP_alpha"/>
    <property type="match status" value="1"/>
</dbReference>
<comment type="subunit">
    <text evidence="10">Heterotetramer of TRAP-alpha, TRAP-beta, TRAP-delta and TRAP-gamma. Interacts with palmitoylated calnexin (CALX), the interaction is required for efficient folding of glycosylated proteins.</text>
</comment>
<dbReference type="PANTHER" id="PTHR12924:SF0">
    <property type="entry name" value="TRANSLOCON-ASSOCIATED PROTEIN SUBUNIT ALPHA"/>
    <property type="match status" value="1"/>
</dbReference>
<evidence type="ECO:0000256" key="13">
    <source>
        <dbReference type="SAM" id="Phobius"/>
    </source>
</evidence>
<protein>
    <recommendedName>
        <fullName evidence="3">Translocon-associated protein subunit alpha</fullName>
    </recommendedName>
    <alternativeName>
        <fullName evidence="11">Signal sequence receptor subunit alpha</fullName>
    </alternativeName>
</protein>
<reference evidence="15" key="2">
    <citation type="submission" date="2023-05" db="EMBL/GenBank/DDBJ databases">
        <authorList>
            <person name="Fouks B."/>
        </authorList>
    </citation>
    <scope>NUCLEOTIDE SEQUENCE</scope>
    <source>
        <strain evidence="15">Stay&amp;Tobe</strain>
        <tissue evidence="15">Testes</tissue>
    </source>
</reference>
<feature type="signal peptide" evidence="14">
    <location>
        <begin position="1"/>
        <end position="24"/>
    </location>
</feature>
<feature type="compositionally biased region" description="Acidic residues" evidence="12">
    <location>
        <begin position="36"/>
        <end position="59"/>
    </location>
</feature>
<dbReference type="EMBL" id="JASPKZ010004176">
    <property type="protein sequence ID" value="KAJ9590965.1"/>
    <property type="molecule type" value="Genomic_DNA"/>
</dbReference>
<dbReference type="GO" id="GO:0005789">
    <property type="term" value="C:endoplasmic reticulum membrane"/>
    <property type="evidence" value="ECO:0007669"/>
    <property type="project" value="UniProtKB-SubCell"/>
</dbReference>
<reference evidence="15" key="1">
    <citation type="journal article" date="2023" name="IScience">
        <title>Live-bearing cockroach genome reveals convergent evolutionary mechanisms linked to viviparity in insects and beyond.</title>
        <authorList>
            <person name="Fouks B."/>
            <person name="Harrison M.C."/>
            <person name="Mikhailova A.A."/>
            <person name="Marchal E."/>
            <person name="English S."/>
            <person name="Carruthers M."/>
            <person name="Jennings E.C."/>
            <person name="Chiamaka E.L."/>
            <person name="Frigard R.A."/>
            <person name="Pippel M."/>
            <person name="Attardo G.M."/>
            <person name="Benoit J.B."/>
            <person name="Bornberg-Bauer E."/>
            <person name="Tobe S.S."/>
        </authorList>
    </citation>
    <scope>NUCLEOTIDE SEQUENCE</scope>
    <source>
        <strain evidence="15">Stay&amp;Tobe</strain>
    </source>
</reference>
<comment type="function">
    <text evidence="9">TRAP proteins are part of a complex whose function is to bind calcium to the ER membrane and thereby regulate the retention of ER resident proteins. May be involved in the recycling of the translocation apparatus after completion of the translocation process or may function as a membrane-bound chaperone facilitating folding of translocated proteins.</text>
</comment>
<evidence type="ECO:0000256" key="11">
    <source>
        <dbReference type="ARBA" id="ARBA00031071"/>
    </source>
</evidence>
<sequence length="286" mass="31536">MKNILILGLLVLPALVLIVNRGNGIVAWAEEDDVDDEMVDVEGEGDESSVTDEGGEEDGSQPGASPDADTIILFTKPVTTSTSGNLELPAGNLVEFLVGFTNKGSQDFVLETLDASFRYPMDFTFYIQNFSTIAYNRVVKPNHEATLAYSFIPAEAFAGRPFGLNINLNYRDLSGGIFQEAVYNETVQIIELEEGLDGETFFLYVFMAACVVLMLVVGQQFLYSLGRKRVGKKPVVETGTSNPNDVDYDWLPKATLNHLNKKDKSPRAQKQSPRQRKAKRSAGFDD</sequence>
<accession>A0AAD8EHP2</accession>
<proteinExistence type="inferred from homology"/>
<keyword evidence="8 13" id="KW-0472">Membrane</keyword>
<comment type="subcellular location">
    <subcellularLocation>
        <location evidence="1">Endoplasmic reticulum membrane</location>
        <topology evidence="1">Single-pass type I membrane protein</topology>
    </subcellularLocation>
</comment>
<dbReference type="Proteomes" id="UP001233999">
    <property type="component" value="Unassembled WGS sequence"/>
</dbReference>
<dbReference type="AlphaFoldDB" id="A0AAD8EHP2"/>
<dbReference type="PANTHER" id="PTHR12924">
    <property type="entry name" value="TRANSLOCON-ASSOCIATED PROTEIN, ALPHA SUBUNIT"/>
    <property type="match status" value="1"/>
</dbReference>
<evidence type="ECO:0000256" key="1">
    <source>
        <dbReference type="ARBA" id="ARBA00004115"/>
    </source>
</evidence>
<comment type="caution">
    <text evidence="15">The sequence shown here is derived from an EMBL/GenBank/DDBJ whole genome shotgun (WGS) entry which is preliminary data.</text>
</comment>
<evidence type="ECO:0000256" key="3">
    <source>
        <dbReference type="ARBA" id="ARBA00020280"/>
    </source>
</evidence>
<evidence type="ECO:0000256" key="10">
    <source>
        <dbReference type="ARBA" id="ARBA00025854"/>
    </source>
</evidence>
<feature type="chain" id="PRO_5042109403" description="Translocon-associated protein subunit alpha" evidence="14">
    <location>
        <begin position="25"/>
        <end position="286"/>
    </location>
</feature>
<evidence type="ECO:0000256" key="12">
    <source>
        <dbReference type="SAM" id="MobiDB-lite"/>
    </source>
</evidence>
<comment type="similarity">
    <text evidence="2">Belongs to the TRAP-alpha family.</text>
</comment>
<keyword evidence="6" id="KW-0256">Endoplasmic reticulum</keyword>
<name>A0AAD8EHP2_DIPPU</name>
<evidence type="ECO:0000256" key="9">
    <source>
        <dbReference type="ARBA" id="ARBA00025620"/>
    </source>
</evidence>
<evidence type="ECO:0000256" key="2">
    <source>
        <dbReference type="ARBA" id="ARBA00006776"/>
    </source>
</evidence>
<keyword evidence="5 14" id="KW-0732">Signal</keyword>
<evidence type="ECO:0000313" key="15">
    <source>
        <dbReference type="EMBL" id="KAJ9590965.1"/>
    </source>
</evidence>
<evidence type="ECO:0000313" key="16">
    <source>
        <dbReference type="Proteomes" id="UP001233999"/>
    </source>
</evidence>
<keyword evidence="16" id="KW-1185">Reference proteome</keyword>
<gene>
    <name evidence="15" type="ORF">L9F63_016009</name>
</gene>
<evidence type="ECO:0000256" key="4">
    <source>
        <dbReference type="ARBA" id="ARBA00022692"/>
    </source>
</evidence>
<evidence type="ECO:0000256" key="14">
    <source>
        <dbReference type="SAM" id="SignalP"/>
    </source>
</evidence>
<keyword evidence="7 13" id="KW-1133">Transmembrane helix</keyword>
<feature type="region of interest" description="Disordered" evidence="12">
    <location>
        <begin position="261"/>
        <end position="286"/>
    </location>
</feature>
<dbReference type="InterPro" id="IPR005595">
    <property type="entry name" value="TRAP_alpha"/>
</dbReference>
<organism evidence="15 16">
    <name type="scientific">Diploptera punctata</name>
    <name type="common">Pacific beetle cockroach</name>
    <dbReference type="NCBI Taxonomy" id="6984"/>
    <lineage>
        <taxon>Eukaryota</taxon>
        <taxon>Metazoa</taxon>
        <taxon>Ecdysozoa</taxon>
        <taxon>Arthropoda</taxon>
        <taxon>Hexapoda</taxon>
        <taxon>Insecta</taxon>
        <taxon>Pterygota</taxon>
        <taxon>Neoptera</taxon>
        <taxon>Polyneoptera</taxon>
        <taxon>Dictyoptera</taxon>
        <taxon>Blattodea</taxon>
        <taxon>Blaberoidea</taxon>
        <taxon>Blaberidae</taxon>
        <taxon>Diplopterinae</taxon>
        <taxon>Diploptera</taxon>
    </lineage>
</organism>